<reference evidence="2" key="1">
    <citation type="submission" date="2020-05" db="EMBL/GenBank/DDBJ databases">
        <authorList>
            <person name="Chiriac C."/>
            <person name="Salcher M."/>
            <person name="Ghai R."/>
            <person name="Kavagutti S V."/>
        </authorList>
    </citation>
    <scope>NUCLEOTIDE SEQUENCE</scope>
</reference>
<gene>
    <name evidence="2" type="ORF">UFOPK3381_00659</name>
</gene>
<evidence type="ECO:0000259" key="1">
    <source>
        <dbReference type="Pfam" id="PF08241"/>
    </source>
</evidence>
<sequence length="249" mass="28333">MLFSTFRQEVADPDRFYSVLATDTAVQISRFARIPDAVIVDVGGGAGYFSQKFTELGAHCLLVEPEAVPLLDEPMPNFETELERHDWLCRPGRLMPGRTIAGDGMRLPLPDNFADISFSSNVLEHVPSPEALIRESWRITKPGGTIYISYTLWWSLWGGHETSPWHFLGGHYAARRFEKKHGRPPANKFGTSLFGYRIAPMMKIIRELPGAQIHAEPRYYPKWLRWLVFIPAIREATVWNLLVVITKPA</sequence>
<organism evidence="2">
    <name type="scientific">freshwater metagenome</name>
    <dbReference type="NCBI Taxonomy" id="449393"/>
    <lineage>
        <taxon>unclassified sequences</taxon>
        <taxon>metagenomes</taxon>
        <taxon>ecological metagenomes</taxon>
    </lineage>
</organism>
<feature type="domain" description="Methyltransferase type 11" evidence="1">
    <location>
        <begin position="40"/>
        <end position="148"/>
    </location>
</feature>
<evidence type="ECO:0000313" key="2">
    <source>
        <dbReference type="EMBL" id="CAB4868469.1"/>
    </source>
</evidence>
<dbReference type="Gene3D" id="3.40.50.150">
    <property type="entry name" value="Vaccinia Virus protein VP39"/>
    <property type="match status" value="1"/>
</dbReference>
<dbReference type="CDD" id="cd02440">
    <property type="entry name" value="AdoMet_MTases"/>
    <property type="match status" value="1"/>
</dbReference>
<name>A0A6J7DJE4_9ZZZZ</name>
<dbReference type="AlphaFoldDB" id="A0A6J7DJE4"/>
<accession>A0A6J7DJE4</accession>
<dbReference type="SUPFAM" id="SSF53335">
    <property type="entry name" value="S-adenosyl-L-methionine-dependent methyltransferases"/>
    <property type="match status" value="1"/>
</dbReference>
<dbReference type="GO" id="GO:0008757">
    <property type="term" value="F:S-adenosylmethionine-dependent methyltransferase activity"/>
    <property type="evidence" value="ECO:0007669"/>
    <property type="project" value="InterPro"/>
</dbReference>
<dbReference type="InterPro" id="IPR029063">
    <property type="entry name" value="SAM-dependent_MTases_sf"/>
</dbReference>
<dbReference type="EMBL" id="CAFBLN010000021">
    <property type="protein sequence ID" value="CAB4868469.1"/>
    <property type="molecule type" value="Genomic_DNA"/>
</dbReference>
<protein>
    <submittedName>
        <fullName evidence="2">Unannotated protein</fullName>
    </submittedName>
</protein>
<dbReference type="Pfam" id="PF08241">
    <property type="entry name" value="Methyltransf_11"/>
    <property type="match status" value="1"/>
</dbReference>
<dbReference type="InterPro" id="IPR013216">
    <property type="entry name" value="Methyltransf_11"/>
</dbReference>
<proteinExistence type="predicted"/>